<dbReference type="GO" id="GO:0006974">
    <property type="term" value="P:DNA damage response"/>
    <property type="evidence" value="ECO:0007669"/>
    <property type="project" value="TreeGrafter"/>
</dbReference>
<dbReference type="Gene3D" id="2.30.29.30">
    <property type="entry name" value="Pleckstrin-homology domain (PH domain)/Phosphotyrosine-binding domain (PTB)"/>
    <property type="match status" value="1"/>
</dbReference>
<protein>
    <recommendedName>
        <fullName evidence="1">PP4R3 EVH1-like domain-containing protein</fullName>
    </recommendedName>
</protein>
<dbReference type="PANTHER" id="PTHR23318:SF0">
    <property type="entry name" value="SERINE_THREONINE-PROTEIN PHOSPHATASE 4 REGULATORY SUBUNIT 3"/>
    <property type="match status" value="1"/>
</dbReference>
<dbReference type="STRING" id="133383.A0A1R0GSW0"/>
<dbReference type="GO" id="GO:0072542">
    <property type="term" value="F:protein phosphatase activator activity"/>
    <property type="evidence" value="ECO:0007669"/>
    <property type="project" value="TreeGrafter"/>
</dbReference>
<comment type="caution">
    <text evidence="2">The sequence shown here is derived from an EMBL/GenBank/DDBJ whole genome shotgun (WGS) entry which is preliminary data.</text>
</comment>
<dbReference type="EMBL" id="LSSL01003894">
    <property type="protein sequence ID" value="OLY79984.1"/>
    <property type="molecule type" value="Genomic_DNA"/>
</dbReference>
<dbReference type="Proteomes" id="UP000187455">
    <property type="component" value="Unassembled WGS sequence"/>
</dbReference>
<proteinExistence type="predicted"/>
<sequence>METNSIPRVKVYELSSDANWNDLGTGYCTFENVDDQYRIKVVSEDDDSVLILDNELLLDEKYQKEQSSLIVWTEPGDKDMAISFQEADSCLEIWYF</sequence>
<organism evidence="2 3">
    <name type="scientific">Smittium mucronatum</name>
    <dbReference type="NCBI Taxonomy" id="133383"/>
    <lineage>
        <taxon>Eukaryota</taxon>
        <taxon>Fungi</taxon>
        <taxon>Fungi incertae sedis</taxon>
        <taxon>Zoopagomycota</taxon>
        <taxon>Kickxellomycotina</taxon>
        <taxon>Harpellomycetes</taxon>
        <taxon>Harpellales</taxon>
        <taxon>Legeriomycetaceae</taxon>
        <taxon>Smittium</taxon>
    </lineage>
</organism>
<dbReference type="PANTHER" id="PTHR23318">
    <property type="entry name" value="ATP SYNTHASE GAMMA-RELATED"/>
    <property type="match status" value="1"/>
</dbReference>
<name>A0A1R0GSW0_9FUNG</name>
<dbReference type="InterPro" id="IPR051137">
    <property type="entry name" value="PP4R3-like"/>
</dbReference>
<feature type="domain" description="PP4R3 EVH1-like" evidence="1">
    <location>
        <begin position="8"/>
        <end position="96"/>
    </location>
</feature>
<dbReference type="Pfam" id="PF22972">
    <property type="entry name" value="EVH1_PP4R3"/>
    <property type="match status" value="1"/>
</dbReference>
<dbReference type="AlphaFoldDB" id="A0A1R0GSW0"/>
<dbReference type="SUPFAM" id="SSF50729">
    <property type="entry name" value="PH domain-like"/>
    <property type="match status" value="1"/>
</dbReference>
<keyword evidence="3" id="KW-1185">Reference proteome</keyword>
<accession>A0A1R0GSW0</accession>
<dbReference type="OrthoDB" id="27483at2759"/>
<dbReference type="InterPro" id="IPR055236">
    <property type="entry name" value="EVH1_PP4R3"/>
</dbReference>
<gene>
    <name evidence="2" type="ORF">AYI68_g5933</name>
</gene>
<evidence type="ECO:0000313" key="3">
    <source>
        <dbReference type="Proteomes" id="UP000187455"/>
    </source>
</evidence>
<evidence type="ECO:0000259" key="1">
    <source>
        <dbReference type="Pfam" id="PF22972"/>
    </source>
</evidence>
<dbReference type="GO" id="GO:0005654">
    <property type="term" value="C:nucleoplasm"/>
    <property type="evidence" value="ECO:0007669"/>
    <property type="project" value="TreeGrafter"/>
</dbReference>
<reference evidence="2 3" key="1">
    <citation type="journal article" date="2016" name="Mol. Biol. Evol.">
        <title>Genome-Wide Survey of Gut Fungi (Harpellales) Reveals the First Horizontally Transferred Ubiquitin Gene from a Mosquito Host.</title>
        <authorList>
            <person name="Wang Y."/>
            <person name="White M.M."/>
            <person name="Kvist S."/>
            <person name="Moncalvo J.M."/>
        </authorList>
    </citation>
    <scope>NUCLEOTIDE SEQUENCE [LARGE SCALE GENOMIC DNA]</scope>
    <source>
        <strain evidence="2 3">ALG-7-W6</strain>
    </source>
</reference>
<evidence type="ECO:0000313" key="2">
    <source>
        <dbReference type="EMBL" id="OLY79984.1"/>
    </source>
</evidence>
<dbReference type="GO" id="GO:0030289">
    <property type="term" value="C:protein phosphatase 4 complex"/>
    <property type="evidence" value="ECO:0007669"/>
    <property type="project" value="TreeGrafter"/>
</dbReference>
<dbReference type="InterPro" id="IPR011993">
    <property type="entry name" value="PH-like_dom_sf"/>
</dbReference>